<sequence>MSAKCSRRLAKTMWQKRHSYYEICEAPGQISRQSLAIDFTSSRIKVKLTSSKNEANVQHMSHSGLTPNAVTSTNIGSPVPSTEIPHHQIIPQPSESW</sequence>
<feature type="region of interest" description="Disordered" evidence="1">
    <location>
        <begin position="55"/>
        <end position="97"/>
    </location>
</feature>
<evidence type="ECO:0000256" key="1">
    <source>
        <dbReference type="SAM" id="MobiDB-lite"/>
    </source>
</evidence>
<accession>A0A9Q3F537</accession>
<proteinExistence type="predicted"/>
<reference evidence="2" key="1">
    <citation type="submission" date="2021-03" db="EMBL/GenBank/DDBJ databases">
        <title>Draft genome sequence of rust myrtle Austropuccinia psidii MF-1, a brazilian biotype.</title>
        <authorList>
            <person name="Quecine M.C."/>
            <person name="Pachon D.M.R."/>
            <person name="Bonatelli M.L."/>
            <person name="Correr F.H."/>
            <person name="Franceschini L.M."/>
            <person name="Leite T.F."/>
            <person name="Margarido G.R.A."/>
            <person name="Almeida C.A."/>
            <person name="Ferrarezi J.A."/>
            <person name="Labate C.A."/>
        </authorList>
    </citation>
    <scope>NUCLEOTIDE SEQUENCE</scope>
    <source>
        <strain evidence="2">MF-1</strain>
    </source>
</reference>
<feature type="compositionally biased region" description="Polar residues" evidence="1">
    <location>
        <begin position="55"/>
        <end position="80"/>
    </location>
</feature>
<keyword evidence="3" id="KW-1185">Reference proteome</keyword>
<gene>
    <name evidence="2" type="ORF">O181_071397</name>
</gene>
<protein>
    <submittedName>
        <fullName evidence="2">Uncharacterized protein</fullName>
    </submittedName>
</protein>
<organism evidence="2 3">
    <name type="scientific">Austropuccinia psidii MF-1</name>
    <dbReference type="NCBI Taxonomy" id="1389203"/>
    <lineage>
        <taxon>Eukaryota</taxon>
        <taxon>Fungi</taxon>
        <taxon>Dikarya</taxon>
        <taxon>Basidiomycota</taxon>
        <taxon>Pucciniomycotina</taxon>
        <taxon>Pucciniomycetes</taxon>
        <taxon>Pucciniales</taxon>
        <taxon>Sphaerophragmiaceae</taxon>
        <taxon>Austropuccinia</taxon>
    </lineage>
</organism>
<dbReference type="AlphaFoldDB" id="A0A9Q3F537"/>
<dbReference type="EMBL" id="AVOT02037050">
    <property type="protein sequence ID" value="MBW0531682.1"/>
    <property type="molecule type" value="Genomic_DNA"/>
</dbReference>
<evidence type="ECO:0000313" key="3">
    <source>
        <dbReference type="Proteomes" id="UP000765509"/>
    </source>
</evidence>
<evidence type="ECO:0000313" key="2">
    <source>
        <dbReference type="EMBL" id="MBW0531682.1"/>
    </source>
</evidence>
<dbReference type="Proteomes" id="UP000765509">
    <property type="component" value="Unassembled WGS sequence"/>
</dbReference>
<comment type="caution">
    <text evidence="2">The sequence shown here is derived from an EMBL/GenBank/DDBJ whole genome shotgun (WGS) entry which is preliminary data.</text>
</comment>
<name>A0A9Q3F537_9BASI</name>